<dbReference type="AlphaFoldDB" id="A0A9D4DM57"/>
<gene>
    <name evidence="2" type="ORF">DPMN_184626</name>
</gene>
<sequence>MVIAQPEFTTQDTEAKFVIRPSAIEIYRPIFPPLYNYPSLVRGVQITINLYAVYVQIGIYCIFATLIYAVTGLRKEVT</sequence>
<keyword evidence="3" id="KW-1185">Reference proteome</keyword>
<protein>
    <submittedName>
        <fullName evidence="2">Uncharacterized protein</fullName>
    </submittedName>
</protein>
<comment type="caution">
    <text evidence="2">The sequence shown here is derived from an EMBL/GenBank/DDBJ whole genome shotgun (WGS) entry which is preliminary data.</text>
</comment>
<reference evidence="2" key="1">
    <citation type="journal article" date="2019" name="bioRxiv">
        <title>The Genome of the Zebra Mussel, Dreissena polymorpha: A Resource for Invasive Species Research.</title>
        <authorList>
            <person name="McCartney M.A."/>
            <person name="Auch B."/>
            <person name="Kono T."/>
            <person name="Mallez S."/>
            <person name="Zhang Y."/>
            <person name="Obille A."/>
            <person name="Becker A."/>
            <person name="Abrahante J.E."/>
            <person name="Garbe J."/>
            <person name="Badalamenti J.P."/>
            <person name="Herman A."/>
            <person name="Mangelson H."/>
            <person name="Liachko I."/>
            <person name="Sullivan S."/>
            <person name="Sone E.D."/>
            <person name="Koren S."/>
            <person name="Silverstein K.A.T."/>
            <person name="Beckman K.B."/>
            <person name="Gohl D.M."/>
        </authorList>
    </citation>
    <scope>NUCLEOTIDE SEQUENCE</scope>
    <source>
        <strain evidence="2">Duluth1</strain>
        <tissue evidence="2">Whole animal</tissue>
    </source>
</reference>
<keyword evidence="1" id="KW-0812">Transmembrane</keyword>
<evidence type="ECO:0000313" key="3">
    <source>
        <dbReference type="Proteomes" id="UP000828390"/>
    </source>
</evidence>
<evidence type="ECO:0000256" key="1">
    <source>
        <dbReference type="SAM" id="Phobius"/>
    </source>
</evidence>
<reference evidence="2" key="2">
    <citation type="submission" date="2020-11" db="EMBL/GenBank/DDBJ databases">
        <authorList>
            <person name="McCartney M.A."/>
            <person name="Auch B."/>
            <person name="Kono T."/>
            <person name="Mallez S."/>
            <person name="Becker A."/>
            <person name="Gohl D.M."/>
            <person name="Silverstein K.A.T."/>
            <person name="Koren S."/>
            <person name="Bechman K.B."/>
            <person name="Herman A."/>
            <person name="Abrahante J.E."/>
            <person name="Garbe J."/>
        </authorList>
    </citation>
    <scope>NUCLEOTIDE SEQUENCE</scope>
    <source>
        <strain evidence="2">Duluth1</strain>
        <tissue evidence="2">Whole animal</tissue>
    </source>
</reference>
<proteinExistence type="predicted"/>
<feature type="transmembrane region" description="Helical" evidence="1">
    <location>
        <begin position="48"/>
        <end position="70"/>
    </location>
</feature>
<accession>A0A9D4DM57</accession>
<keyword evidence="1" id="KW-1133">Transmembrane helix</keyword>
<name>A0A9D4DM57_DREPO</name>
<dbReference type="EMBL" id="JAIWYP010000010">
    <property type="protein sequence ID" value="KAH3750109.1"/>
    <property type="molecule type" value="Genomic_DNA"/>
</dbReference>
<evidence type="ECO:0000313" key="2">
    <source>
        <dbReference type="EMBL" id="KAH3750109.1"/>
    </source>
</evidence>
<dbReference type="Proteomes" id="UP000828390">
    <property type="component" value="Unassembled WGS sequence"/>
</dbReference>
<keyword evidence="1" id="KW-0472">Membrane</keyword>
<organism evidence="2 3">
    <name type="scientific">Dreissena polymorpha</name>
    <name type="common">Zebra mussel</name>
    <name type="synonym">Mytilus polymorpha</name>
    <dbReference type="NCBI Taxonomy" id="45954"/>
    <lineage>
        <taxon>Eukaryota</taxon>
        <taxon>Metazoa</taxon>
        <taxon>Spiralia</taxon>
        <taxon>Lophotrochozoa</taxon>
        <taxon>Mollusca</taxon>
        <taxon>Bivalvia</taxon>
        <taxon>Autobranchia</taxon>
        <taxon>Heteroconchia</taxon>
        <taxon>Euheterodonta</taxon>
        <taxon>Imparidentia</taxon>
        <taxon>Neoheterodontei</taxon>
        <taxon>Myida</taxon>
        <taxon>Dreissenoidea</taxon>
        <taxon>Dreissenidae</taxon>
        <taxon>Dreissena</taxon>
    </lineage>
</organism>